<dbReference type="RefSeq" id="WP_366194269.1">
    <property type="nucleotide sequence ID" value="NZ_JBFBVU010000026.1"/>
</dbReference>
<protein>
    <submittedName>
        <fullName evidence="2">Uncharacterized protein</fullName>
    </submittedName>
</protein>
<evidence type="ECO:0000256" key="1">
    <source>
        <dbReference type="SAM" id="SignalP"/>
    </source>
</evidence>
<evidence type="ECO:0000313" key="3">
    <source>
        <dbReference type="Proteomes" id="UP001553161"/>
    </source>
</evidence>
<accession>A0ABV3LBA3</accession>
<keyword evidence="3" id="KW-1185">Reference proteome</keyword>
<keyword evidence="1" id="KW-0732">Signal</keyword>
<feature type="signal peptide" evidence="1">
    <location>
        <begin position="1"/>
        <end position="26"/>
    </location>
</feature>
<name>A0ABV3LBA3_9RHOB</name>
<dbReference type="PROSITE" id="PS51257">
    <property type="entry name" value="PROKAR_LIPOPROTEIN"/>
    <property type="match status" value="1"/>
</dbReference>
<gene>
    <name evidence="2" type="ORF">AB0T83_16190</name>
</gene>
<feature type="chain" id="PRO_5047340546" evidence="1">
    <location>
        <begin position="27"/>
        <end position="71"/>
    </location>
</feature>
<sequence length="71" mass="7335">MKSLLVPLLALPLLTACGLSDSQVNAAAQAGVNAAEAEEISDEVKRSTDFDAIGREAVADVDTSNFDALTN</sequence>
<dbReference type="Proteomes" id="UP001553161">
    <property type="component" value="Unassembled WGS sequence"/>
</dbReference>
<organism evidence="2 3">
    <name type="scientific">Meridianimarinicoccus marinus</name>
    <dbReference type="NCBI Taxonomy" id="3231483"/>
    <lineage>
        <taxon>Bacteria</taxon>
        <taxon>Pseudomonadati</taxon>
        <taxon>Pseudomonadota</taxon>
        <taxon>Alphaproteobacteria</taxon>
        <taxon>Rhodobacterales</taxon>
        <taxon>Paracoccaceae</taxon>
        <taxon>Meridianimarinicoccus</taxon>
    </lineage>
</organism>
<dbReference type="EMBL" id="JBFBVU010000026">
    <property type="protein sequence ID" value="MEV8468317.1"/>
    <property type="molecule type" value="Genomic_DNA"/>
</dbReference>
<proteinExistence type="predicted"/>
<evidence type="ECO:0000313" key="2">
    <source>
        <dbReference type="EMBL" id="MEV8468317.1"/>
    </source>
</evidence>
<comment type="caution">
    <text evidence="2">The sequence shown here is derived from an EMBL/GenBank/DDBJ whole genome shotgun (WGS) entry which is preliminary data.</text>
</comment>
<reference evidence="2 3" key="1">
    <citation type="submission" date="2024-07" db="EMBL/GenBank/DDBJ databases">
        <authorList>
            <person name="Kang M."/>
        </authorList>
    </citation>
    <scope>NUCLEOTIDE SEQUENCE [LARGE SCALE GENOMIC DNA]</scope>
    <source>
        <strain evidence="2 3">DFM31</strain>
    </source>
</reference>